<dbReference type="InterPro" id="IPR011712">
    <property type="entry name" value="Sig_transdc_His_kin_sub3_dim/P"/>
</dbReference>
<dbReference type="Proteomes" id="UP001500879">
    <property type="component" value="Unassembled WGS sequence"/>
</dbReference>
<feature type="transmembrane region" description="Helical" evidence="9">
    <location>
        <begin position="38"/>
        <end position="59"/>
    </location>
</feature>
<evidence type="ECO:0000313" key="12">
    <source>
        <dbReference type="Proteomes" id="UP001500879"/>
    </source>
</evidence>
<dbReference type="SUPFAM" id="SSF55874">
    <property type="entry name" value="ATPase domain of HSP90 chaperone/DNA topoisomerase II/histidine kinase"/>
    <property type="match status" value="1"/>
</dbReference>
<comment type="catalytic activity">
    <reaction evidence="1">
        <text>ATP + protein L-histidine = ADP + protein N-phospho-L-histidine.</text>
        <dbReference type="EC" id="2.7.13.3"/>
    </reaction>
</comment>
<keyword evidence="7" id="KW-0067">ATP-binding</keyword>
<keyword evidence="9" id="KW-1133">Transmembrane helix</keyword>
<keyword evidence="6 11" id="KW-0418">Kinase</keyword>
<evidence type="ECO:0000256" key="4">
    <source>
        <dbReference type="ARBA" id="ARBA00022679"/>
    </source>
</evidence>
<feature type="domain" description="Signal transduction histidine kinase subgroup 3 dimerisation and phosphoacceptor" evidence="10">
    <location>
        <begin position="235"/>
        <end position="299"/>
    </location>
</feature>
<dbReference type="InterPro" id="IPR050482">
    <property type="entry name" value="Sensor_HK_TwoCompSys"/>
</dbReference>
<dbReference type="CDD" id="cd16917">
    <property type="entry name" value="HATPase_UhpB-NarQ-NarX-like"/>
    <property type="match status" value="1"/>
</dbReference>
<dbReference type="EC" id="2.7.13.3" evidence="2"/>
<dbReference type="InterPro" id="IPR036890">
    <property type="entry name" value="HATPase_C_sf"/>
</dbReference>
<dbReference type="Pfam" id="PF07730">
    <property type="entry name" value="HisKA_3"/>
    <property type="match status" value="1"/>
</dbReference>
<keyword evidence="5" id="KW-0547">Nucleotide-binding</keyword>
<feature type="transmembrane region" description="Helical" evidence="9">
    <location>
        <begin position="71"/>
        <end position="91"/>
    </location>
</feature>
<dbReference type="EMBL" id="BAAABX010000053">
    <property type="protein sequence ID" value="GAA0422267.1"/>
    <property type="molecule type" value="Genomic_DNA"/>
</dbReference>
<reference evidence="11 12" key="1">
    <citation type="journal article" date="2019" name="Int. J. Syst. Evol. Microbiol.">
        <title>The Global Catalogue of Microorganisms (GCM) 10K type strain sequencing project: providing services to taxonomists for standard genome sequencing and annotation.</title>
        <authorList>
            <consortium name="The Broad Institute Genomics Platform"/>
            <consortium name="The Broad Institute Genome Sequencing Center for Infectious Disease"/>
            <person name="Wu L."/>
            <person name="Ma J."/>
        </authorList>
    </citation>
    <scope>NUCLEOTIDE SEQUENCE [LARGE SCALE GENOMIC DNA]</scope>
    <source>
        <strain evidence="11 12">JCM 4788</strain>
    </source>
</reference>
<name>A0ABN0YYR5_9ACTN</name>
<evidence type="ECO:0000256" key="3">
    <source>
        <dbReference type="ARBA" id="ARBA00022553"/>
    </source>
</evidence>
<dbReference type="GO" id="GO:0016301">
    <property type="term" value="F:kinase activity"/>
    <property type="evidence" value="ECO:0007669"/>
    <property type="project" value="UniProtKB-KW"/>
</dbReference>
<keyword evidence="8" id="KW-0902">Two-component regulatory system</keyword>
<evidence type="ECO:0000259" key="10">
    <source>
        <dbReference type="Pfam" id="PF07730"/>
    </source>
</evidence>
<keyword evidence="3" id="KW-0597">Phosphoprotein</keyword>
<evidence type="ECO:0000256" key="1">
    <source>
        <dbReference type="ARBA" id="ARBA00000085"/>
    </source>
</evidence>
<keyword evidence="12" id="KW-1185">Reference proteome</keyword>
<protein>
    <recommendedName>
        <fullName evidence="2">histidine kinase</fullName>
        <ecNumber evidence="2">2.7.13.3</ecNumber>
    </recommendedName>
</protein>
<sequence length="436" mass="45286">MRPFLGRRARPHRAVTPGALFRPHAVLGLRARLRWVHLLLGGALLMPYFLLAGVLLPLATGGMAPLFASPATQFLTLAAALPLAALSALLFPLMRPLETAMAQALCGLGDAELATGPARTWAERARPALYFTLHVAAGGIVSGMSLAAPPTAAFLIAVPFLNPDAAGRLPWFRAFDGPWAAVPTSLAGLALLALPVVTSWASGAALARCAPVLLGPSPADRLRAAEERARALAVRNRLARELHDSVGHALSAVLLQAGAARKVLDADPGFAREALAAIEETTRTAVGELDTVLGLLREDGPASAAPAPALDRLGSLLDRTRATGVAVTLTAPPDLGAVPPVVSREAYRIVQEGLTNALRHAGPVPVALRIAADDTTLEVTVENPVAARPGPPREGGGRGLTGIAERARLLRGSSDCGERDGVWRLSVRLPIGGAVR</sequence>
<keyword evidence="9" id="KW-0472">Membrane</keyword>
<evidence type="ECO:0000256" key="9">
    <source>
        <dbReference type="SAM" id="Phobius"/>
    </source>
</evidence>
<dbReference type="PANTHER" id="PTHR24421:SF10">
    <property type="entry name" value="NITRATE_NITRITE SENSOR PROTEIN NARQ"/>
    <property type="match status" value="1"/>
</dbReference>
<evidence type="ECO:0000256" key="8">
    <source>
        <dbReference type="ARBA" id="ARBA00023012"/>
    </source>
</evidence>
<feature type="transmembrane region" description="Helical" evidence="9">
    <location>
        <begin position="178"/>
        <end position="198"/>
    </location>
</feature>
<comment type="caution">
    <text evidence="11">The sequence shown here is derived from an EMBL/GenBank/DDBJ whole genome shotgun (WGS) entry which is preliminary data.</text>
</comment>
<evidence type="ECO:0000256" key="7">
    <source>
        <dbReference type="ARBA" id="ARBA00022840"/>
    </source>
</evidence>
<accession>A0ABN0YYR5</accession>
<evidence type="ECO:0000256" key="5">
    <source>
        <dbReference type="ARBA" id="ARBA00022741"/>
    </source>
</evidence>
<evidence type="ECO:0000313" key="11">
    <source>
        <dbReference type="EMBL" id="GAA0422267.1"/>
    </source>
</evidence>
<organism evidence="11 12">
    <name type="scientific">Streptomyces luteireticuli</name>
    <dbReference type="NCBI Taxonomy" id="173858"/>
    <lineage>
        <taxon>Bacteria</taxon>
        <taxon>Bacillati</taxon>
        <taxon>Actinomycetota</taxon>
        <taxon>Actinomycetes</taxon>
        <taxon>Kitasatosporales</taxon>
        <taxon>Streptomycetaceae</taxon>
        <taxon>Streptomyces</taxon>
    </lineage>
</organism>
<keyword evidence="9" id="KW-0812">Transmembrane</keyword>
<dbReference type="Gene3D" id="3.30.565.10">
    <property type="entry name" value="Histidine kinase-like ATPase, C-terminal domain"/>
    <property type="match status" value="1"/>
</dbReference>
<dbReference type="Gene3D" id="1.20.5.1930">
    <property type="match status" value="1"/>
</dbReference>
<proteinExistence type="predicted"/>
<evidence type="ECO:0000256" key="2">
    <source>
        <dbReference type="ARBA" id="ARBA00012438"/>
    </source>
</evidence>
<dbReference type="PANTHER" id="PTHR24421">
    <property type="entry name" value="NITRATE/NITRITE SENSOR PROTEIN NARX-RELATED"/>
    <property type="match status" value="1"/>
</dbReference>
<evidence type="ECO:0000256" key="6">
    <source>
        <dbReference type="ARBA" id="ARBA00022777"/>
    </source>
</evidence>
<gene>
    <name evidence="11" type="ORF">GCM10010357_49620</name>
</gene>
<keyword evidence="4" id="KW-0808">Transferase</keyword>
<feature type="transmembrane region" description="Helical" evidence="9">
    <location>
        <begin position="129"/>
        <end position="158"/>
    </location>
</feature>